<comment type="caution">
    <text evidence="2">The sequence shown here is derived from an EMBL/GenBank/DDBJ whole genome shotgun (WGS) entry which is preliminary data.</text>
</comment>
<dbReference type="AlphaFoldDB" id="A0A6V8LEP4"/>
<dbReference type="InterPro" id="IPR001387">
    <property type="entry name" value="Cro/C1-type_HTH"/>
</dbReference>
<dbReference type="Proteomes" id="UP000482960">
    <property type="component" value="Unassembled WGS sequence"/>
</dbReference>
<dbReference type="GO" id="GO:0003677">
    <property type="term" value="F:DNA binding"/>
    <property type="evidence" value="ECO:0007669"/>
    <property type="project" value="InterPro"/>
</dbReference>
<evidence type="ECO:0000313" key="3">
    <source>
        <dbReference type="Proteomes" id="UP000482960"/>
    </source>
</evidence>
<protein>
    <submittedName>
        <fullName evidence="2">XRE family transcriptional regulator</fullName>
    </submittedName>
</protein>
<dbReference type="EMBL" id="BLPG01000001">
    <property type="protein sequence ID" value="GFJ93291.1"/>
    <property type="molecule type" value="Genomic_DNA"/>
</dbReference>
<reference evidence="2 3" key="1">
    <citation type="submission" date="2020-03" db="EMBL/GenBank/DDBJ databases">
        <title>Whole genome shotgun sequence of Phytohabitans rumicis NBRC 108638.</title>
        <authorList>
            <person name="Komaki H."/>
            <person name="Tamura T."/>
        </authorList>
    </citation>
    <scope>NUCLEOTIDE SEQUENCE [LARGE SCALE GENOMIC DNA]</scope>
    <source>
        <strain evidence="2 3">NBRC 108638</strain>
    </source>
</reference>
<dbReference type="PROSITE" id="PS50943">
    <property type="entry name" value="HTH_CROC1"/>
    <property type="match status" value="1"/>
</dbReference>
<sequence length="163" mass="17731">MATTGPATNDGEPALNTLADRLNYLFRTIHPADRGPYTLQEVADAVEAAGGHITAQYINHLRTGVRDNPTIKAVTALADFFGVPPGYLLGDGDTAKVTEELQRLRTARDVQEALSDPNIRTLALRARELSEPHLKLVLTMLDQVQQLEGKPPPTKSRRQATGP</sequence>
<accession>A0A6V8LEP4</accession>
<name>A0A6V8LEP4_9ACTN</name>
<reference evidence="2 3" key="2">
    <citation type="submission" date="2020-03" db="EMBL/GenBank/DDBJ databases">
        <authorList>
            <person name="Ichikawa N."/>
            <person name="Kimura A."/>
            <person name="Kitahashi Y."/>
            <person name="Uohara A."/>
        </authorList>
    </citation>
    <scope>NUCLEOTIDE SEQUENCE [LARGE SCALE GENOMIC DNA]</scope>
    <source>
        <strain evidence="2 3">NBRC 108638</strain>
    </source>
</reference>
<dbReference type="RefSeq" id="WP_173079956.1">
    <property type="nucleotide sequence ID" value="NZ_BAABJB010000055.1"/>
</dbReference>
<organism evidence="2 3">
    <name type="scientific">Phytohabitans rumicis</name>
    <dbReference type="NCBI Taxonomy" id="1076125"/>
    <lineage>
        <taxon>Bacteria</taxon>
        <taxon>Bacillati</taxon>
        <taxon>Actinomycetota</taxon>
        <taxon>Actinomycetes</taxon>
        <taxon>Micromonosporales</taxon>
        <taxon>Micromonosporaceae</taxon>
    </lineage>
</organism>
<dbReference type="Pfam" id="PF01381">
    <property type="entry name" value="HTH_3"/>
    <property type="match status" value="1"/>
</dbReference>
<dbReference type="InterPro" id="IPR010982">
    <property type="entry name" value="Lambda_DNA-bd_dom_sf"/>
</dbReference>
<dbReference type="Gene3D" id="1.10.260.40">
    <property type="entry name" value="lambda repressor-like DNA-binding domains"/>
    <property type="match status" value="1"/>
</dbReference>
<evidence type="ECO:0000259" key="1">
    <source>
        <dbReference type="PROSITE" id="PS50943"/>
    </source>
</evidence>
<gene>
    <name evidence="2" type="ORF">Prum_069330</name>
</gene>
<keyword evidence="3" id="KW-1185">Reference proteome</keyword>
<dbReference type="CDD" id="cd00093">
    <property type="entry name" value="HTH_XRE"/>
    <property type="match status" value="1"/>
</dbReference>
<evidence type="ECO:0000313" key="2">
    <source>
        <dbReference type="EMBL" id="GFJ93291.1"/>
    </source>
</evidence>
<dbReference type="SUPFAM" id="SSF47413">
    <property type="entry name" value="lambda repressor-like DNA-binding domains"/>
    <property type="match status" value="1"/>
</dbReference>
<proteinExistence type="predicted"/>
<feature type="domain" description="HTH cro/C1-type" evidence="1">
    <location>
        <begin position="52"/>
        <end position="88"/>
    </location>
</feature>